<dbReference type="AlphaFoldDB" id="A0A919T7R1"/>
<sequence length="104" mass="11363">MTDGFAADAEQIRAHAAKIDALRTRFTAVRGASAAISQDDAAYGRLCGWISAILERRHGRQDELLAYVEENLRLAAEALVRTGDDYDHADQTAADRIRHAGGPR</sequence>
<comment type="caution">
    <text evidence="1">The sequence shown here is derived from an EMBL/GenBank/DDBJ whole genome shotgun (WGS) entry which is preliminary data.</text>
</comment>
<accession>A0A919T7R1</accession>
<evidence type="ECO:0008006" key="3">
    <source>
        <dbReference type="Google" id="ProtNLM"/>
    </source>
</evidence>
<proteinExistence type="predicted"/>
<keyword evidence="2" id="KW-1185">Reference proteome</keyword>
<name>A0A919T7R1_9ACTN</name>
<evidence type="ECO:0000313" key="1">
    <source>
        <dbReference type="EMBL" id="GIM89279.1"/>
    </source>
</evidence>
<dbReference type="Proteomes" id="UP000677082">
    <property type="component" value="Unassembled WGS sequence"/>
</dbReference>
<gene>
    <name evidence="1" type="ORF">Ato02nite_010720</name>
</gene>
<dbReference type="RefSeq" id="WP_213005249.1">
    <property type="nucleotide sequence ID" value="NZ_BOQN01000012.1"/>
</dbReference>
<reference evidence="1 2" key="1">
    <citation type="submission" date="2021-03" db="EMBL/GenBank/DDBJ databases">
        <title>Whole genome shotgun sequence of Actinoplanes toevensis NBRC 105298.</title>
        <authorList>
            <person name="Komaki H."/>
            <person name="Tamura T."/>
        </authorList>
    </citation>
    <scope>NUCLEOTIDE SEQUENCE [LARGE SCALE GENOMIC DNA]</scope>
    <source>
        <strain evidence="1 2">NBRC 105298</strain>
    </source>
</reference>
<evidence type="ECO:0000313" key="2">
    <source>
        <dbReference type="Proteomes" id="UP000677082"/>
    </source>
</evidence>
<dbReference type="EMBL" id="BOQN01000012">
    <property type="protein sequence ID" value="GIM89279.1"/>
    <property type="molecule type" value="Genomic_DNA"/>
</dbReference>
<organism evidence="1 2">
    <name type="scientific">Paractinoplanes toevensis</name>
    <dbReference type="NCBI Taxonomy" id="571911"/>
    <lineage>
        <taxon>Bacteria</taxon>
        <taxon>Bacillati</taxon>
        <taxon>Actinomycetota</taxon>
        <taxon>Actinomycetes</taxon>
        <taxon>Micromonosporales</taxon>
        <taxon>Micromonosporaceae</taxon>
        <taxon>Paractinoplanes</taxon>
    </lineage>
</organism>
<protein>
    <recommendedName>
        <fullName evidence="3">Excreted virulence factor EspC, type VII ESX diderm</fullName>
    </recommendedName>
</protein>